<comment type="caution">
    <text evidence="1">The sequence shown here is derived from an EMBL/GenBank/DDBJ whole genome shotgun (WGS) entry which is preliminary data.</text>
</comment>
<evidence type="ECO:0000313" key="2">
    <source>
        <dbReference type="Proteomes" id="UP000789739"/>
    </source>
</evidence>
<dbReference type="AlphaFoldDB" id="A0A9N9EAP1"/>
<proteinExistence type="predicted"/>
<name>A0A9N9EAP1_9GLOM</name>
<protein>
    <submittedName>
        <fullName evidence="1">1453_t:CDS:1</fullName>
    </submittedName>
</protein>
<keyword evidence="2" id="KW-1185">Reference proteome</keyword>
<reference evidence="1" key="1">
    <citation type="submission" date="2021-06" db="EMBL/GenBank/DDBJ databases">
        <authorList>
            <person name="Kallberg Y."/>
            <person name="Tangrot J."/>
            <person name="Rosling A."/>
        </authorList>
    </citation>
    <scope>NUCLEOTIDE SEQUENCE</scope>
    <source>
        <strain evidence="1">BR232B</strain>
    </source>
</reference>
<dbReference type="EMBL" id="CAJVPI010004049">
    <property type="protein sequence ID" value="CAG8664677.1"/>
    <property type="molecule type" value="Genomic_DNA"/>
</dbReference>
<sequence length="305" mass="34964">MSKRPFECLDSRFPPNKETLLCTPNKQNMHGEEVVCSYLDAMENLLKYNQVVSNVPAVWTKSLESYLDNALKKEGEEFKIAVMEKISGDEGNYFRLYCEKILIDLQISKRKYIVQTISSLFKFYETTFGKISFDWIESHPPAGKLTKSASNSGIMRGGLIKKSNVFHMEVSGPPSLLSDDTKKSLHTDILNLIAILLDHLDLSVEVATRIKVFSFQVIKYRITFYFLNMLNDGSFLSSELFSALFPFSFDARAKYKQILFLMGVFHNEATNQISLMQDLDLNVNRYEGKLVREVLRVPIALKDFL</sequence>
<accession>A0A9N9EAP1</accession>
<feature type="non-terminal residue" evidence="1">
    <location>
        <position position="305"/>
    </location>
</feature>
<evidence type="ECO:0000313" key="1">
    <source>
        <dbReference type="EMBL" id="CAG8664677.1"/>
    </source>
</evidence>
<dbReference type="OrthoDB" id="2438569at2759"/>
<organism evidence="1 2">
    <name type="scientific">Paraglomus brasilianum</name>
    <dbReference type="NCBI Taxonomy" id="144538"/>
    <lineage>
        <taxon>Eukaryota</taxon>
        <taxon>Fungi</taxon>
        <taxon>Fungi incertae sedis</taxon>
        <taxon>Mucoromycota</taxon>
        <taxon>Glomeromycotina</taxon>
        <taxon>Glomeromycetes</taxon>
        <taxon>Paraglomerales</taxon>
        <taxon>Paraglomeraceae</taxon>
        <taxon>Paraglomus</taxon>
    </lineage>
</organism>
<gene>
    <name evidence="1" type="ORF">PBRASI_LOCUS10979</name>
</gene>
<dbReference type="Proteomes" id="UP000789739">
    <property type="component" value="Unassembled WGS sequence"/>
</dbReference>